<dbReference type="GeneID" id="28872243"/>
<reference evidence="8" key="1">
    <citation type="journal article" date="2017" name="BMC Genomics">
        <title>Gapless genome assembly of Colletotrichum higginsianum reveals chromosome structure and association of transposable elements with secondary metabolite gene clusters.</title>
        <authorList>
            <person name="Dallery J.-F."/>
            <person name="Lapalu N."/>
            <person name="Zampounis A."/>
            <person name="Pigne S."/>
            <person name="Luyten I."/>
            <person name="Amselem J."/>
            <person name="Wittenberg A.H.J."/>
            <person name="Zhou S."/>
            <person name="de Queiroz M.V."/>
            <person name="Robin G.P."/>
            <person name="Auger A."/>
            <person name="Hainaut M."/>
            <person name="Henrissat B."/>
            <person name="Kim K.-T."/>
            <person name="Lee Y.-H."/>
            <person name="Lespinet O."/>
            <person name="Schwartz D.C."/>
            <person name="Thon M.R."/>
            <person name="O'Connell R.J."/>
        </authorList>
    </citation>
    <scope>NUCLEOTIDE SEQUENCE [LARGE SCALE GENOMIC DNA]</scope>
    <source>
        <strain evidence="8">IMI 349063</strain>
    </source>
</reference>
<evidence type="ECO:0000313" key="7">
    <source>
        <dbReference type="EMBL" id="OBR04035.1"/>
    </source>
</evidence>
<keyword evidence="2" id="KW-0285">Flavoprotein</keyword>
<keyword evidence="5" id="KW-0503">Monooxygenase</keyword>
<dbReference type="OrthoDB" id="47494at2759"/>
<comment type="cofactor">
    <cofactor evidence="1">
        <name>FAD</name>
        <dbReference type="ChEBI" id="CHEBI:57692"/>
    </cofactor>
</comment>
<proteinExistence type="predicted"/>
<dbReference type="RefSeq" id="XP_018152553.1">
    <property type="nucleotide sequence ID" value="XM_018308136.1"/>
</dbReference>
<dbReference type="EMBL" id="LTAN01000009">
    <property type="protein sequence ID" value="OBR04035.1"/>
    <property type="molecule type" value="Genomic_DNA"/>
</dbReference>
<dbReference type="VEuPathDB" id="FungiDB:CH63R_13162"/>
<gene>
    <name evidence="7" type="ORF">CH63R_13162</name>
</gene>
<dbReference type="AlphaFoldDB" id="A0A1B7XWB5"/>
<evidence type="ECO:0000256" key="1">
    <source>
        <dbReference type="ARBA" id="ARBA00001974"/>
    </source>
</evidence>
<evidence type="ECO:0000256" key="2">
    <source>
        <dbReference type="ARBA" id="ARBA00022630"/>
    </source>
</evidence>
<dbReference type="Proteomes" id="UP000092177">
    <property type="component" value="Chromosome 9"/>
</dbReference>
<dbReference type="Pfam" id="PF01494">
    <property type="entry name" value="FAD_binding_3"/>
    <property type="match status" value="2"/>
</dbReference>
<evidence type="ECO:0000256" key="3">
    <source>
        <dbReference type="ARBA" id="ARBA00022827"/>
    </source>
</evidence>
<feature type="domain" description="FAD-binding" evidence="6">
    <location>
        <begin position="332"/>
        <end position="390"/>
    </location>
</feature>
<dbReference type="InterPro" id="IPR002938">
    <property type="entry name" value="FAD-bd"/>
</dbReference>
<feature type="domain" description="FAD-binding" evidence="6">
    <location>
        <begin position="10"/>
        <end position="200"/>
    </location>
</feature>
<dbReference type="KEGG" id="chig:CH63R_13162"/>
<keyword evidence="4" id="KW-0560">Oxidoreductase</keyword>
<name>A0A1B7XWB5_COLHI</name>
<evidence type="ECO:0000256" key="5">
    <source>
        <dbReference type="ARBA" id="ARBA00023033"/>
    </source>
</evidence>
<dbReference type="PANTHER" id="PTHR47178">
    <property type="entry name" value="MONOOXYGENASE, FAD-BINDING"/>
    <property type="match status" value="1"/>
</dbReference>
<evidence type="ECO:0000259" key="6">
    <source>
        <dbReference type="Pfam" id="PF01494"/>
    </source>
</evidence>
<dbReference type="SUPFAM" id="SSF51905">
    <property type="entry name" value="FAD/NAD(P)-binding domain"/>
    <property type="match status" value="1"/>
</dbReference>
<keyword evidence="8" id="KW-1185">Reference proteome</keyword>
<protein>
    <submittedName>
        <fullName evidence="7">FAD binding domain-containing protein</fullName>
    </submittedName>
</protein>
<keyword evidence="3" id="KW-0274">FAD</keyword>
<evidence type="ECO:0000313" key="8">
    <source>
        <dbReference type="Proteomes" id="UP000092177"/>
    </source>
</evidence>
<evidence type="ECO:0000256" key="4">
    <source>
        <dbReference type="ARBA" id="ARBA00023002"/>
    </source>
</evidence>
<dbReference type="GO" id="GO:0004497">
    <property type="term" value="F:monooxygenase activity"/>
    <property type="evidence" value="ECO:0007669"/>
    <property type="project" value="UniProtKB-KW"/>
</dbReference>
<dbReference type="InterPro" id="IPR036188">
    <property type="entry name" value="FAD/NAD-bd_sf"/>
</dbReference>
<organism evidence="7 8">
    <name type="scientific">Colletotrichum higginsianum (strain IMI 349063)</name>
    <name type="common">Crucifer anthracnose fungus</name>
    <dbReference type="NCBI Taxonomy" id="759273"/>
    <lineage>
        <taxon>Eukaryota</taxon>
        <taxon>Fungi</taxon>
        <taxon>Dikarya</taxon>
        <taxon>Ascomycota</taxon>
        <taxon>Pezizomycotina</taxon>
        <taxon>Sordariomycetes</taxon>
        <taxon>Hypocreomycetidae</taxon>
        <taxon>Glomerellales</taxon>
        <taxon>Glomerellaceae</taxon>
        <taxon>Colletotrichum</taxon>
        <taxon>Colletotrichum destructivum species complex</taxon>
    </lineage>
</organism>
<sequence length="432" mass="47483">MSDRDGTPLPVIIVGAGVSGLLLAQHLRKTDVPFRLYERDADFTTRGVGWGLTLHWSLPALRSLLPEDLVARLPDAYVDRAAVARGEASAFPFFDLSTGELKGAGPRAPESLRIRVTRERLRRLLATGVDIQVLLSRVSYTPTSNTQWEKSFAKVEEKQDSVVVSFNDGSSVAGRVLVACDGGQSRVRRQMFPDQYEGHRIPVRLLGLKLLLSPDQMAPIRKLDPFFLQGTSSRDDTFVYLSILDAPGNNDESTGEYSCQMCISWPDRPGFLGKAAPTGYPQTNDGKIELIKSFAEGWSEPFRGLALGIPAGTDVKDLDLYDYAPPKGLRSKGRAMLMGDAFHAMAMYRGEGANHAIIDVLDFAETVAPALNAGFAELRAAMDAYEDRVVARARPGVLASRRACLDAHDWPRISPASPLLSKREMMLQFDEE</sequence>
<dbReference type="GO" id="GO:0071949">
    <property type="term" value="F:FAD binding"/>
    <property type="evidence" value="ECO:0007669"/>
    <property type="project" value="InterPro"/>
</dbReference>
<accession>A0A1B7XWB5</accession>
<dbReference type="PANTHER" id="PTHR47178:SF1">
    <property type="entry name" value="FAD-BINDING DOMAIN-CONTAINING PROTEIN-RELATED"/>
    <property type="match status" value="1"/>
</dbReference>
<dbReference type="Gene3D" id="3.50.50.60">
    <property type="entry name" value="FAD/NAD(P)-binding domain"/>
    <property type="match status" value="1"/>
</dbReference>
<comment type="caution">
    <text evidence="7">The sequence shown here is derived from an EMBL/GenBank/DDBJ whole genome shotgun (WGS) entry which is preliminary data.</text>
</comment>
<dbReference type="PRINTS" id="PR00420">
    <property type="entry name" value="RNGMNOXGNASE"/>
</dbReference>